<accession>A0ACA9LUK8</accession>
<dbReference type="EMBL" id="CAJVQC010005160">
    <property type="protein sequence ID" value="CAG8550033.1"/>
    <property type="molecule type" value="Genomic_DNA"/>
</dbReference>
<keyword evidence="2" id="KW-1185">Reference proteome</keyword>
<proteinExistence type="predicted"/>
<dbReference type="Proteomes" id="UP000789920">
    <property type="component" value="Unassembled WGS sequence"/>
</dbReference>
<protein>
    <submittedName>
        <fullName evidence="1">25164_t:CDS:1</fullName>
    </submittedName>
</protein>
<reference evidence="1" key="1">
    <citation type="submission" date="2021-06" db="EMBL/GenBank/DDBJ databases">
        <authorList>
            <person name="Kallberg Y."/>
            <person name="Tangrot J."/>
            <person name="Rosling A."/>
        </authorList>
    </citation>
    <scope>NUCLEOTIDE SEQUENCE</scope>
    <source>
        <strain evidence="1">MA461A</strain>
    </source>
</reference>
<name>A0ACA9LUK8_9GLOM</name>
<evidence type="ECO:0000313" key="2">
    <source>
        <dbReference type="Proteomes" id="UP000789920"/>
    </source>
</evidence>
<evidence type="ECO:0000313" key="1">
    <source>
        <dbReference type="EMBL" id="CAG8550033.1"/>
    </source>
</evidence>
<comment type="caution">
    <text evidence="1">The sequence shown here is derived from an EMBL/GenBank/DDBJ whole genome shotgun (WGS) entry which is preliminary data.</text>
</comment>
<sequence length="72" mass="8449">MYFHILIFQIRVTSENTKASESVIEPKTSKPSEPIKSNQREECLRKWATNNSEDLDVFVTITEKDVRLSQKY</sequence>
<organism evidence="1 2">
    <name type="scientific">Racocetra persica</name>
    <dbReference type="NCBI Taxonomy" id="160502"/>
    <lineage>
        <taxon>Eukaryota</taxon>
        <taxon>Fungi</taxon>
        <taxon>Fungi incertae sedis</taxon>
        <taxon>Mucoromycota</taxon>
        <taxon>Glomeromycotina</taxon>
        <taxon>Glomeromycetes</taxon>
        <taxon>Diversisporales</taxon>
        <taxon>Gigasporaceae</taxon>
        <taxon>Racocetra</taxon>
    </lineage>
</organism>
<gene>
    <name evidence="1" type="ORF">RPERSI_LOCUS3917</name>
</gene>